<keyword evidence="1" id="KW-0472">Membrane</keyword>
<keyword evidence="3" id="KW-1185">Reference proteome</keyword>
<proteinExistence type="predicted"/>
<name>A0A284RGS4_ARMOS</name>
<sequence>MTPPCHVTPRRVFEHRIVIDTDGLISFTVLPRVIDDSFRTIFYAFFSQASHVSGKHVSQQLADISTSILRLCASPPEATSSTAGRSTAIYLFLPPTVAFENALTSYFFASDPQGSKRVSEPELETYCITVEHTVGESECGFNPHSAQAAEYLGLPLFQLHGIDSEKVKDMCCDIEENIREVAQLSSGLTARNVMIVMMTVVILFSVQTFMSGVV</sequence>
<keyword evidence="1" id="KW-1133">Transmembrane helix</keyword>
<dbReference type="EMBL" id="FUEG01000008">
    <property type="protein sequence ID" value="SJL07950.1"/>
    <property type="molecule type" value="Genomic_DNA"/>
</dbReference>
<feature type="transmembrane region" description="Helical" evidence="1">
    <location>
        <begin position="193"/>
        <end position="213"/>
    </location>
</feature>
<evidence type="ECO:0000313" key="3">
    <source>
        <dbReference type="Proteomes" id="UP000219338"/>
    </source>
</evidence>
<reference evidence="3" key="1">
    <citation type="journal article" date="2017" name="Nat. Ecol. Evol.">
        <title>Genome expansion and lineage-specific genetic innovations in the forest pathogenic fungi Armillaria.</title>
        <authorList>
            <person name="Sipos G."/>
            <person name="Prasanna A.N."/>
            <person name="Walter M.C."/>
            <person name="O'Connor E."/>
            <person name="Balint B."/>
            <person name="Krizsan K."/>
            <person name="Kiss B."/>
            <person name="Hess J."/>
            <person name="Varga T."/>
            <person name="Slot J."/>
            <person name="Riley R."/>
            <person name="Boka B."/>
            <person name="Rigling D."/>
            <person name="Barry K."/>
            <person name="Lee J."/>
            <person name="Mihaltcheva S."/>
            <person name="LaButti K."/>
            <person name="Lipzen A."/>
            <person name="Waldron R."/>
            <person name="Moloney N.M."/>
            <person name="Sperisen C."/>
            <person name="Kredics L."/>
            <person name="Vagvoelgyi C."/>
            <person name="Patrignani A."/>
            <person name="Fitzpatrick D."/>
            <person name="Nagy I."/>
            <person name="Doyle S."/>
            <person name="Anderson J.B."/>
            <person name="Grigoriev I.V."/>
            <person name="Gueldener U."/>
            <person name="Muensterkoetter M."/>
            <person name="Nagy L.G."/>
        </authorList>
    </citation>
    <scope>NUCLEOTIDE SEQUENCE [LARGE SCALE GENOMIC DNA]</scope>
    <source>
        <strain evidence="3">C18/9</strain>
    </source>
</reference>
<evidence type="ECO:0000256" key="1">
    <source>
        <dbReference type="SAM" id="Phobius"/>
    </source>
</evidence>
<protein>
    <submittedName>
        <fullName evidence="2">Uncharacterized protein</fullName>
    </submittedName>
</protein>
<dbReference type="Proteomes" id="UP000219338">
    <property type="component" value="Unassembled WGS sequence"/>
</dbReference>
<dbReference type="AlphaFoldDB" id="A0A284RGS4"/>
<accession>A0A284RGS4</accession>
<organism evidence="2 3">
    <name type="scientific">Armillaria ostoyae</name>
    <name type="common">Armillaria root rot fungus</name>
    <dbReference type="NCBI Taxonomy" id="47428"/>
    <lineage>
        <taxon>Eukaryota</taxon>
        <taxon>Fungi</taxon>
        <taxon>Dikarya</taxon>
        <taxon>Basidiomycota</taxon>
        <taxon>Agaricomycotina</taxon>
        <taxon>Agaricomycetes</taxon>
        <taxon>Agaricomycetidae</taxon>
        <taxon>Agaricales</taxon>
        <taxon>Marasmiineae</taxon>
        <taxon>Physalacriaceae</taxon>
        <taxon>Armillaria</taxon>
    </lineage>
</organism>
<gene>
    <name evidence="2" type="ORF">ARMOST_11308</name>
</gene>
<evidence type="ECO:0000313" key="2">
    <source>
        <dbReference type="EMBL" id="SJL07950.1"/>
    </source>
</evidence>
<keyword evidence="1" id="KW-0812">Transmembrane</keyword>
<dbReference type="OrthoDB" id="3005799at2759"/>